<dbReference type="EMBL" id="BART01000899">
    <property type="protein sequence ID" value="GAG58442.1"/>
    <property type="molecule type" value="Genomic_DNA"/>
</dbReference>
<comment type="caution">
    <text evidence="1">The sequence shown here is derived from an EMBL/GenBank/DDBJ whole genome shotgun (WGS) entry which is preliminary data.</text>
</comment>
<protein>
    <submittedName>
        <fullName evidence="1">Uncharacterized protein</fullName>
    </submittedName>
</protein>
<dbReference type="AlphaFoldDB" id="X0ZK24"/>
<name>X0ZK24_9ZZZZ</name>
<reference evidence="1" key="1">
    <citation type="journal article" date="2014" name="Front. Microbiol.">
        <title>High frequency of phylogenetically diverse reductive dehalogenase-homologous genes in deep subseafloor sedimentary metagenomes.</title>
        <authorList>
            <person name="Kawai M."/>
            <person name="Futagami T."/>
            <person name="Toyoda A."/>
            <person name="Takaki Y."/>
            <person name="Nishi S."/>
            <person name="Hori S."/>
            <person name="Arai W."/>
            <person name="Tsubouchi T."/>
            <person name="Morono Y."/>
            <person name="Uchiyama I."/>
            <person name="Ito T."/>
            <person name="Fujiyama A."/>
            <person name="Inagaki F."/>
            <person name="Takami H."/>
        </authorList>
    </citation>
    <scope>NUCLEOTIDE SEQUENCE</scope>
    <source>
        <strain evidence="1">Expedition CK06-06</strain>
    </source>
</reference>
<sequence length="233" mass="25112">MVDEVIKTGAFTAGKIAKINNATGIIEEGTNTNTDVADAVTKKHSQNTDTDLDATFEATFAKKADKLDVFAATTEAELYTVLSDVDEFIEAGDPIERNYYSALGENNTYSDNADTDSQPVGEAVVFGELLYFNWTDKEWKKTDADAAVTMPGLRIALESKSDGQICLMLVKGYIRADTPFNFAGAMIYASVTPGDMSSTAPTETGDQLQRVGVAKSADILFFDPSIDVGEIKP</sequence>
<gene>
    <name evidence="1" type="ORF">S01H4_03606</name>
</gene>
<evidence type="ECO:0000313" key="1">
    <source>
        <dbReference type="EMBL" id="GAG58442.1"/>
    </source>
</evidence>
<accession>X0ZK24</accession>
<organism evidence="1">
    <name type="scientific">marine sediment metagenome</name>
    <dbReference type="NCBI Taxonomy" id="412755"/>
    <lineage>
        <taxon>unclassified sequences</taxon>
        <taxon>metagenomes</taxon>
        <taxon>ecological metagenomes</taxon>
    </lineage>
</organism>
<proteinExistence type="predicted"/>